<gene>
    <name evidence="4" type="ORF">VV01_13715</name>
</gene>
<evidence type="ECO:0000259" key="3">
    <source>
        <dbReference type="Pfam" id="PF07731"/>
    </source>
</evidence>
<organism evidence="4 5">
    <name type="scientific">Luteipulveratus halotolerans</name>
    <dbReference type="NCBI Taxonomy" id="1631356"/>
    <lineage>
        <taxon>Bacteria</taxon>
        <taxon>Bacillati</taxon>
        <taxon>Actinomycetota</taxon>
        <taxon>Actinomycetes</taxon>
        <taxon>Micrococcales</taxon>
        <taxon>Dermacoccaceae</taxon>
        <taxon>Luteipulveratus</taxon>
    </lineage>
</organism>
<accession>A0A0L6CJL3</accession>
<keyword evidence="1" id="KW-0479">Metal-binding</keyword>
<dbReference type="GO" id="GO:0016491">
    <property type="term" value="F:oxidoreductase activity"/>
    <property type="evidence" value="ECO:0007669"/>
    <property type="project" value="InterPro"/>
</dbReference>
<dbReference type="Proteomes" id="UP000037397">
    <property type="component" value="Unassembled WGS sequence"/>
</dbReference>
<evidence type="ECO:0000256" key="2">
    <source>
        <dbReference type="SAM" id="MobiDB-lite"/>
    </source>
</evidence>
<feature type="compositionally biased region" description="Acidic residues" evidence="2">
    <location>
        <begin position="149"/>
        <end position="171"/>
    </location>
</feature>
<evidence type="ECO:0000313" key="5">
    <source>
        <dbReference type="Proteomes" id="UP000037397"/>
    </source>
</evidence>
<dbReference type="PROSITE" id="PS00080">
    <property type="entry name" value="MULTICOPPER_OXIDASE2"/>
    <property type="match status" value="1"/>
</dbReference>
<feature type="region of interest" description="Disordered" evidence="2">
    <location>
        <begin position="135"/>
        <end position="175"/>
    </location>
</feature>
<keyword evidence="5" id="KW-1185">Reference proteome</keyword>
<protein>
    <recommendedName>
        <fullName evidence="3">Plastocyanin-like domain-containing protein</fullName>
    </recommendedName>
</protein>
<comment type="caution">
    <text evidence="4">The sequence shown here is derived from an EMBL/GenBank/DDBJ whole genome shotgun (WGS) entry which is preliminary data.</text>
</comment>
<sequence>MPIVYDGDGDHDPDGLMFALQAHRPLLEWVRDRWEDDDERLPRLHRRRQLAQVVVDNLARLELMIERLRSGDDDDLRLLTDLLRREQVPEYDEPEDRLSHGPRRRSSNAGAVRTNVHRTLEELRLALTELSDTDGLPQWRDLTHPPLEPEADAEDEVDEESDDGEGTDDEDLPLRVVGLSRGQRAAWRASWQEQIRILDDAIATCFERMESDPERRFDAAALAEASGMPERRVRRLVLNDHRRGVSGRGELTPAYDRFNPMRPVPVVAPLVLRTHVGERVTVEVENQIRGRRLGFHLQGDGLAGPGGKGVRHGDGAHVGGNPDTTLAYGERATFTYAARHEGAWPINDLADVRGRQDGSNVHGLFGALLVEPEGSHWHDPETGEDLTETSYCGLQHVDVIMPDERPGTPEHADFVDFNLDDVPRSHREFTVFMHDEPEVHSALHLGSEHTVMPISYRAEPMGNRLPHRMRRLAERTSAEPPDDQQSVDRSAVKWELGPDLDEVFWTARTPEGDWLERVAGEEQHHSSWLFGDPVTPILRAYRGDPCRIRLIHGGVKETHVYHLHVHQWRAVAADTAPPGTWGLDASGALRRRGSQLIDSITIGPQTAFTIEPLYGSGSRQEALGDIIWHCHLYPHFHHGMWGLWRSFDRLVDGTRALPDGTPCRALVPLPGRTPPAPDREHPGFPWFIDAVHPMKSPPPPAAVADQVDGRRRLLGMPPASDRERAAMHPACRDGEQPGALFVDLDGDAAAWNERCGLPRPRVLSYDIEVLTSRIDYNIDGWHDPNGHRYRLLAAQIREVDDQGRETVVEEEWFDLTREGNPEPVFPRANHGDIVELRLHNALGSFPADQYDLAQLPVECGLHVHLVKFDVLASDGSSTGFNYLSGASCREVVGPDRPGELRTVSRHRWVVDEEFGPCFFHDHLLANYRQKRGLWSALQVQPYGAQWHTSDQTRTAWHEPQAVIVPPAETGLPAYREACLGVGDFIPLLDRGGRTLNPPGELGGDDDPGSMGVGYRSAPLTFRGDDPSRWFSTSARSDISFHGTRGDPDTPVLQGYPDERLRIRLVQGSHEEQHSFGIHGMRWRRDWHQPRSRLVNQQTIGISEAFTVDIDPVDAGRYGPGDHLWRLGDIDDTWVGCWGYVRINQPRTESYAALPPLPRPGESAAEADERMRSARATPPRPQRIADDEYDESVRTYVVVARRTEHLHTGRHLTDPWGLTYLLAEMDPQEYAEARREGEWRPSVVQPSEGPLVLRVHRGEWIRLFLVNEVLRDDDAEAVRLPRFGVEPNPPRLPLEHLDDLGQPDRRTVTPRVSIHAALLQYDVRTHDGAHVGRNVDGTVSPLRTQSAHEHEPEDEGAGRVVLGDRHHARENWRELWWYADEQLAPASHADGPGQVCLLHDVADVRNHRHHGLIGAIVVEPGDVRPYRRRSRARRPDGYAGVAAEMRDRRGAVVAHEAVVLMQDGLRLSVDGHPELPVPDNDPGGDPEDRGQKGLNHRTALMHRGRPPHGALAGPPLATVEQGVPLWLRVVGAGDKPRQHTLTVHGLAWPVAPWVPGSAWVGSLSGIAGGTTEDVVALVEHPGDHALRSGAFRWATETGVWTMVRVEPHG</sequence>
<feature type="domain" description="Plastocyanin-like" evidence="3">
    <location>
        <begin position="533"/>
        <end position="642"/>
    </location>
</feature>
<dbReference type="SUPFAM" id="SSF49503">
    <property type="entry name" value="Cupredoxins"/>
    <property type="match status" value="5"/>
</dbReference>
<dbReference type="InterPro" id="IPR002355">
    <property type="entry name" value="Cu_oxidase_Cu_BS"/>
</dbReference>
<dbReference type="Gene3D" id="2.60.40.420">
    <property type="entry name" value="Cupredoxins - blue copper proteins"/>
    <property type="match status" value="5"/>
</dbReference>
<feature type="region of interest" description="Disordered" evidence="2">
    <location>
        <begin position="1151"/>
        <end position="1185"/>
    </location>
</feature>
<name>A0A0L6CJL3_9MICO</name>
<dbReference type="InterPro" id="IPR008972">
    <property type="entry name" value="Cupredoxin"/>
</dbReference>
<feature type="region of interest" description="Disordered" evidence="2">
    <location>
        <begin position="89"/>
        <end position="112"/>
    </location>
</feature>
<evidence type="ECO:0000313" key="4">
    <source>
        <dbReference type="EMBL" id="KNX37972.1"/>
    </source>
</evidence>
<dbReference type="InterPro" id="IPR011706">
    <property type="entry name" value="Cu-oxidase_C"/>
</dbReference>
<dbReference type="GO" id="GO:0005507">
    <property type="term" value="F:copper ion binding"/>
    <property type="evidence" value="ECO:0007669"/>
    <property type="project" value="InterPro"/>
</dbReference>
<feature type="region of interest" description="Disordered" evidence="2">
    <location>
        <begin position="1468"/>
        <end position="1492"/>
    </location>
</feature>
<dbReference type="PATRIC" id="fig|1631356.3.peg.2702"/>
<dbReference type="EMBL" id="LAIR01000002">
    <property type="protein sequence ID" value="KNX37972.1"/>
    <property type="molecule type" value="Genomic_DNA"/>
</dbReference>
<proteinExistence type="predicted"/>
<evidence type="ECO:0000256" key="1">
    <source>
        <dbReference type="ARBA" id="ARBA00022723"/>
    </source>
</evidence>
<dbReference type="STRING" id="1631356.VV01_13715"/>
<dbReference type="Pfam" id="PF07731">
    <property type="entry name" value="Cu-oxidase_2"/>
    <property type="match status" value="1"/>
</dbReference>
<reference evidence="5" key="1">
    <citation type="submission" date="2015-03" db="EMBL/GenBank/DDBJ databases">
        <title>Luteipulveratus halotolerans sp. nov., a novel actinobacterium (Dermacoccaceae) from Sarawak, Malaysia.</title>
        <authorList>
            <person name="Juboi H."/>
            <person name="Basik A."/>
            <person name="Shamsul S.S."/>
            <person name="Arnold P."/>
            <person name="Schmitt E.K."/>
            <person name="Sanglier J.-J."/>
            <person name="Yeo T."/>
        </authorList>
    </citation>
    <scope>NUCLEOTIDE SEQUENCE [LARGE SCALE GENOMIC DNA]</scope>
    <source>
        <strain evidence="5">C296001</strain>
    </source>
</reference>